<evidence type="ECO:0000259" key="1">
    <source>
        <dbReference type="PROSITE" id="PS50995"/>
    </source>
</evidence>
<name>W9GK77_9MICO</name>
<dbReference type="InterPro" id="IPR000835">
    <property type="entry name" value="HTH_MarR-typ"/>
</dbReference>
<organism evidence="2 3">
    <name type="scientific">Intrasporangium chromatireducens Q5-1</name>
    <dbReference type="NCBI Taxonomy" id="584657"/>
    <lineage>
        <taxon>Bacteria</taxon>
        <taxon>Bacillati</taxon>
        <taxon>Actinomycetota</taxon>
        <taxon>Actinomycetes</taxon>
        <taxon>Micrococcales</taxon>
        <taxon>Intrasporangiaceae</taxon>
        <taxon>Intrasporangium</taxon>
    </lineage>
</organism>
<dbReference type="RefSeq" id="WP_051518603.1">
    <property type="nucleotide sequence ID" value="NZ_AWQS01000133.1"/>
</dbReference>
<reference evidence="3" key="1">
    <citation type="submission" date="2013-08" db="EMBL/GenBank/DDBJ databases">
        <title>Intrasporangium oryzae NRRL B-24470.</title>
        <authorList>
            <person name="Liu H."/>
            <person name="Wang G."/>
        </authorList>
    </citation>
    <scope>NUCLEOTIDE SEQUENCE [LARGE SCALE GENOMIC DNA]</scope>
    <source>
        <strain evidence="3">Q5-1</strain>
    </source>
</reference>
<dbReference type="PRINTS" id="PR00598">
    <property type="entry name" value="HTHMARR"/>
</dbReference>
<evidence type="ECO:0000313" key="2">
    <source>
        <dbReference type="EMBL" id="EWT05233.1"/>
    </source>
</evidence>
<gene>
    <name evidence="2" type="ORF">N864_06135</name>
</gene>
<dbReference type="PATRIC" id="fig|584657.3.peg.2886"/>
<dbReference type="GO" id="GO:0003700">
    <property type="term" value="F:DNA-binding transcription factor activity"/>
    <property type="evidence" value="ECO:0007669"/>
    <property type="project" value="InterPro"/>
</dbReference>
<dbReference type="InterPro" id="IPR036388">
    <property type="entry name" value="WH-like_DNA-bd_sf"/>
</dbReference>
<protein>
    <submittedName>
        <fullName evidence="2">MarR family transcriptional regulator</fullName>
    </submittedName>
</protein>
<keyword evidence="3" id="KW-1185">Reference proteome</keyword>
<dbReference type="AlphaFoldDB" id="W9GK77"/>
<dbReference type="PROSITE" id="PS50995">
    <property type="entry name" value="HTH_MARR_2"/>
    <property type="match status" value="1"/>
</dbReference>
<dbReference type="EMBL" id="AWQS01000133">
    <property type="protein sequence ID" value="EWT05233.1"/>
    <property type="molecule type" value="Genomic_DNA"/>
</dbReference>
<dbReference type="SMART" id="SM00347">
    <property type="entry name" value="HTH_MARR"/>
    <property type="match status" value="1"/>
</dbReference>
<dbReference type="InterPro" id="IPR039422">
    <property type="entry name" value="MarR/SlyA-like"/>
</dbReference>
<dbReference type="GO" id="GO:0006950">
    <property type="term" value="P:response to stress"/>
    <property type="evidence" value="ECO:0007669"/>
    <property type="project" value="TreeGrafter"/>
</dbReference>
<feature type="domain" description="HTH marR-type" evidence="1">
    <location>
        <begin position="12"/>
        <end position="148"/>
    </location>
</feature>
<accession>W9GK77</accession>
<dbReference type="Gene3D" id="1.10.10.10">
    <property type="entry name" value="Winged helix-like DNA-binding domain superfamily/Winged helix DNA-binding domain"/>
    <property type="match status" value="1"/>
</dbReference>
<dbReference type="Proteomes" id="UP000019494">
    <property type="component" value="Unassembled WGS sequence"/>
</dbReference>
<evidence type="ECO:0000313" key="3">
    <source>
        <dbReference type="Proteomes" id="UP000019494"/>
    </source>
</evidence>
<dbReference type="OrthoDB" id="8635520at2"/>
<dbReference type="Pfam" id="PF12802">
    <property type="entry name" value="MarR_2"/>
    <property type="match status" value="1"/>
</dbReference>
<dbReference type="PANTHER" id="PTHR33164">
    <property type="entry name" value="TRANSCRIPTIONAL REGULATOR, MARR FAMILY"/>
    <property type="match status" value="1"/>
</dbReference>
<proteinExistence type="predicted"/>
<comment type="caution">
    <text evidence="2">The sequence shown here is derived from an EMBL/GenBank/DDBJ whole genome shotgun (WGS) entry which is preliminary data.</text>
</comment>
<dbReference type="PANTHER" id="PTHR33164:SF99">
    <property type="entry name" value="MARR FAMILY REGULATORY PROTEIN"/>
    <property type="match status" value="1"/>
</dbReference>
<dbReference type="InterPro" id="IPR036390">
    <property type="entry name" value="WH_DNA-bd_sf"/>
</dbReference>
<sequence length="182" mass="19949">MTEPVPWLDARERAAWLRLAAMVELLPGTLSQQLERDADLSHFEYYVLAMLSEAPDRTLAMSALAQRTNATLPRLSHVVRRLENRGLVERSGCPTDRRVTMAHLTPAGWDLVVDTAPGHVRHVRSLILDGLTSEQVDQLHEITAAILDRIDPRGCMVDFYTDPADTAGGTAAADGAPEAKTA</sequence>
<dbReference type="SUPFAM" id="SSF46785">
    <property type="entry name" value="Winged helix' DNA-binding domain"/>
    <property type="match status" value="1"/>
</dbReference>